<dbReference type="OrthoDB" id="448280at2759"/>
<dbReference type="AlphaFoldDB" id="A0A3M7MGG0"/>
<feature type="transmembrane region" description="Helical" evidence="5">
    <location>
        <begin position="97"/>
        <end position="120"/>
    </location>
</feature>
<evidence type="ECO:0000256" key="5">
    <source>
        <dbReference type="SAM" id="Phobius"/>
    </source>
</evidence>
<dbReference type="EMBL" id="KE747841">
    <property type="protein sequence ID" value="RMZ73595.1"/>
    <property type="molecule type" value="Genomic_DNA"/>
</dbReference>
<evidence type="ECO:0000256" key="1">
    <source>
        <dbReference type="ARBA" id="ARBA00004141"/>
    </source>
</evidence>
<feature type="transmembrane region" description="Helical" evidence="5">
    <location>
        <begin position="326"/>
        <end position="350"/>
    </location>
</feature>
<feature type="transmembrane region" description="Helical" evidence="5">
    <location>
        <begin position="140"/>
        <end position="160"/>
    </location>
</feature>
<evidence type="ECO:0000313" key="6">
    <source>
        <dbReference type="EMBL" id="RMZ73595.1"/>
    </source>
</evidence>
<evidence type="ECO:0000256" key="3">
    <source>
        <dbReference type="ARBA" id="ARBA00022989"/>
    </source>
</evidence>
<dbReference type="Proteomes" id="UP000265663">
    <property type="component" value="Unassembled WGS sequence"/>
</dbReference>
<organism evidence="6 7">
    <name type="scientific">Pyrenophora seminiperda CCB06</name>
    <dbReference type="NCBI Taxonomy" id="1302712"/>
    <lineage>
        <taxon>Eukaryota</taxon>
        <taxon>Fungi</taxon>
        <taxon>Dikarya</taxon>
        <taxon>Ascomycota</taxon>
        <taxon>Pezizomycotina</taxon>
        <taxon>Dothideomycetes</taxon>
        <taxon>Pleosporomycetidae</taxon>
        <taxon>Pleosporales</taxon>
        <taxon>Pleosporineae</taxon>
        <taxon>Pleosporaceae</taxon>
        <taxon>Pyrenophora</taxon>
    </lineage>
</organism>
<dbReference type="PANTHER" id="PTHR11040:SF44">
    <property type="entry name" value="PROTEIN ZNTC-RELATED"/>
    <property type="match status" value="1"/>
</dbReference>
<accession>A0A3M7MGG0</accession>
<keyword evidence="4 5" id="KW-0472">Membrane</keyword>
<dbReference type="GO" id="GO:0005886">
    <property type="term" value="C:plasma membrane"/>
    <property type="evidence" value="ECO:0007669"/>
    <property type="project" value="TreeGrafter"/>
</dbReference>
<evidence type="ECO:0000256" key="4">
    <source>
        <dbReference type="ARBA" id="ARBA00023136"/>
    </source>
</evidence>
<protein>
    <submittedName>
        <fullName evidence="6">Zinc iron transporter</fullName>
    </submittedName>
</protein>
<keyword evidence="3 5" id="KW-1133">Transmembrane helix</keyword>
<proteinExistence type="predicted"/>
<feature type="transmembrane region" description="Helical" evidence="5">
    <location>
        <begin position="295"/>
        <end position="314"/>
    </location>
</feature>
<comment type="subcellular location">
    <subcellularLocation>
        <location evidence="1">Membrane</location>
        <topology evidence="1">Multi-pass membrane protein</topology>
    </subcellularLocation>
</comment>
<dbReference type="Pfam" id="PF02535">
    <property type="entry name" value="Zip"/>
    <property type="match status" value="1"/>
</dbReference>
<name>A0A3M7MGG0_9PLEO</name>
<evidence type="ECO:0000313" key="7">
    <source>
        <dbReference type="Proteomes" id="UP000265663"/>
    </source>
</evidence>
<dbReference type="PANTHER" id="PTHR11040">
    <property type="entry name" value="ZINC/IRON TRANSPORTER"/>
    <property type="match status" value="1"/>
</dbReference>
<sequence>MSVVAAQTVSVTSGVRQTAAVTATSFTPSITAVSGCHAHKTALFCLAGSEEYQVSGPTATEQFQAQYTDCHMHGPSTALGVYTPLLTQRFNLVGSNALLFVLFKQFGTGIIISTAFIHLFTHATLMYGNSCLGELQYEGTVAAIFMAGLFLSFLIDYLGVRFVGWRQGRQGGSGQVAAAAAGEGAAEKESNPTTPDAEANYGNAGVLHAHSHSHSHGPAVREIKPLEAKINVLNLEAGIIFHSILIGITLVVAGDSFFLTLFVVILFHQLFEGIALGTCIAELPPLAASTLQKMLMGGAFALITPIGMAIGIGVLNRFNGNDKSTIVAIGTLDALSAGILAWVGIVEMLAADWMQGRLRGAGVGRTLAAMGALVSGMVVMSVLGKWA</sequence>
<keyword evidence="7" id="KW-1185">Reference proteome</keyword>
<keyword evidence="2 5" id="KW-0812">Transmembrane</keyword>
<gene>
    <name evidence="6" type="ORF">GMOD_00009333</name>
</gene>
<evidence type="ECO:0000256" key="2">
    <source>
        <dbReference type="ARBA" id="ARBA00022692"/>
    </source>
</evidence>
<feature type="transmembrane region" description="Helical" evidence="5">
    <location>
        <begin position="362"/>
        <end position="383"/>
    </location>
</feature>
<dbReference type="InterPro" id="IPR003689">
    <property type="entry name" value="ZIP"/>
</dbReference>
<reference evidence="6 7" key="1">
    <citation type="journal article" date="2014" name="PLoS ONE">
        <title>De novo Genome Assembly of the Fungal Plant Pathogen Pyrenophora semeniperda.</title>
        <authorList>
            <person name="Soliai M.M."/>
            <person name="Meyer S.E."/>
            <person name="Udall J.A."/>
            <person name="Elzinga D.E."/>
            <person name="Hermansen R.A."/>
            <person name="Bodily P.M."/>
            <person name="Hart A.A."/>
            <person name="Coleman C.E."/>
        </authorList>
    </citation>
    <scope>NUCLEOTIDE SEQUENCE [LARGE SCALE GENOMIC DNA]</scope>
    <source>
        <strain evidence="6 7">CCB06</strain>
        <tissue evidence="6">Mycelium</tissue>
    </source>
</reference>
<dbReference type="GO" id="GO:0005385">
    <property type="term" value="F:zinc ion transmembrane transporter activity"/>
    <property type="evidence" value="ECO:0007669"/>
    <property type="project" value="TreeGrafter"/>
</dbReference>